<sequence length="259" mass="29681">MTVHEFGEKNEDVLVLFHPLGVRWDIFNYVIPTLQKHYHLVIPALPGFDPDMPKTDFTSVEQIADEMASWLMHHGLDSITCLYGCSLGGAVVARMLATRKISVDCAVIDGGMTPYQLWKPLTYLIGIRDFIMLEIGKHMSIKALRGMFDPEKYTENDVAYIKEAMSGMSAKTIWRSFYSCNNYSMPKSAPSINCRIAYWYGSAEKGPRKWDIAYIRKMFPHAQIIENAGMDHAEFFTLHPEEFCKKLTAWIHLSARDKR</sequence>
<dbReference type="SUPFAM" id="SSF53474">
    <property type="entry name" value="alpha/beta-Hydrolases"/>
    <property type="match status" value="1"/>
</dbReference>
<keyword evidence="2" id="KW-0378">Hydrolase</keyword>
<dbReference type="RefSeq" id="WP_003149016.1">
    <property type="nucleotide sequence ID" value="NZ_JQCP01000002.1"/>
</dbReference>
<keyword evidence="3" id="KW-1185">Reference proteome</keyword>
<dbReference type="Pfam" id="PF00561">
    <property type="entry name" value="Abhydrolase_1"/>
    <property type="match status" value="1"/>
</dbReference>
<dbReference type="InterPro" id="IPR029058">
    <property type="entry name" value="AB_hydrolase_fold"/>
</dbReference>
<dbReference type="EMBL" id="JQCP01000002">
    <property type="protein sequence ID" value="KRO02272.1"/>
    <property type="molecule type" value="Genomic_DNA"/>
</dbReference>
<dbReference type="Gene3D" id="3.40.50.1820">
    <property type="entry name" value="alpha/beta hydrolase"/>
    <property type="match status" value="1"/>
</dbReference>
<evidence type="ECO:0000313" key="2">
    <source>
        <dbReference type="EMBL" id="KRO02272.1"/>
    </source>
</evidence>
<comment type="caution">
    <text evidence="2">The sequence shown here is derived from an EMBL/GenBank/DDBJ whole genome shotgun (WGS) entry which is preliminary data.</text>
</comment>
<evidence type="ECO:0000259" key="1">
    <source>
        <dbReference type="Pfam" id="PF00561"/>
    </source>
</evidence>
<evidence type="ECO:0000313" key="3">
    <source>
        <dbReference type="Proteomes" id="UP000051927"/>
    </source>
</evidence>
<name>A0ABR5Q011_9ACTN</name>
<dbReference type="InterPro" id="IPR050266">
    <property type="entry name" value="AB_hydrolase_sf"/>
</dbReference>
<dbReference type="InterPro" id="IPR000073">
    <property type="entry name" value="AB_hydrolase_1"/>
</dbReference>
<organism evidence="2 3">
    <name type="scientific">Lancefieldella rimae</name>
    <dbReference type="NCBI Taxonomy" id="1383"/>
    <lineage>
        <taxon>Bacteria</taxon>
        <taxon>Bacillati</taxon>
        <taxon>Actinomycetota</taxon>
        <taxon>Coriobacteriia</taxon>
        <taxon>Coriobacteriales</taxon>
        <taxon>Atopobiaceae</taxon>
        <taxon>Lancefieldella</taxon>
    </lineage>
</organism>
<dbReference type="PANTHER" id="PTHR43798">
    <property type="entry name" value="MONOACYLGLYCEROL LIPASE"/>
    <property type="match status" value="1"/>
</dbReference>
<reference evidence="2 3" key="1">
    <citation type="journal article" date="2015" name="Genome Announc.">
        <title>Expanding the biotechnology potential of lactobacilli through comparative genomics of 213 strains and associated genera.</title>
        <authorList>
            <person name="Sun Z."/>
            <person name="Harris H.M."/>
            <person name="McCann A."/>
            <person name="Guo C."/>
            <person name="Argimon S."/>
            <person name="Zhang W."/>
            <person name="Yang X."/>
            <person name="Jeffery I.B."/>
            <person name="Cooney J.C."/>
            <person name="Kagawa T.F."/>
            <person name="Liu W."/>
            <person name="Song Y."/>
            <person name="Salvetti E."/>
            <person name="Wrobel A."/>
            <person name="Rasinkangas P."/>
            <person name="Parkhill J."/>
            <person name="Rea M.C."/>
            <person name="O'Sullivan O."/>
            <person name="Ritari J."/>
            <person name="Douillard F.P."/>
            <person name="Paul Ross R."/>
            <person name="Yang R."/>
            <person name="Briner A.E."/>
            <person name="Felis G.E."/>
            <person name="de Vos W.M."/>
            <person name="Barrangou R."/>
            <person name="Klaenhammer T.R."/>
            <person name="Caufield P.W."/>
            <person name="Cui Y."/>
            <person name="Zhang H."/>
            <person name="O'Toole P.W."/>
        </authorList>
    </citation>
    <scope>NUCLEOTIDE SEQUENCE [LARGE SCALE GENOMIC DNA]</scope>
    <source>
        <strain evidence="2 3">DSM 7090</strain>
    </source>
</reference>
<proteinExistence type="predicted"/>
<gene>
    <name evidence="2" type="ORF">IV60_GL000699</name>
</gene>
<feature type="domain" description="AB hydrolase-1" evidence="1">
    <location>
        <begin position="13"/>
        <end position="114"/>
    </location>
</feature>
<protein>
    <submittedName>
        <fullName evidence="2">Hydrolase, alpha beta fold family</fullName>
    </submittedName>
</protein>
<accession>A0ABR5Q011</accession>
<dbReference type="GeneID" id="84904502"/>
<dbReference type="Proteomes" id="UP000051927">
    <property type="component" value="Unassembled WGS sequence"/>
</dbReference>
<dbReference type="GO" id="GO:0016787">
    <property type="term" value="F:hydrolase activity"/>
    <property type="evidence" value="ECO:0007669"/>
    <property type="project" value="UniProtKB-KW"/>
</dbReference>
<dbReference type="PANTHER" id="PTHR43798:SF33">
    <property type="entry name" value="HYDROLASE, PUTATIVE (AFU_ORTHOLOGUE AFUA_2G14860)-RELATED"/>
    <property type="match status" value="1"/>
</dbReference>